<name>A0AA91DAY3_9GAMM</name>
<dbReference type="EMBL" id="LUUL01000094">
    <property type="protein sequence ID" value="OAI24130.1"/>
    <property type="molecule type" value="Genomic_DNA"/>
</dbReference>
<reference evidence="1 2" key="1">
    <citation type="submission" date="2016-03" db="EMBL/GenBank/DDBJ databases">
        <authorList>
            <person name="Heylen K."/>
            <person name="De Vos P."/>
            <person name="Vekeman B."/>
        </authorList>
    </citation>
    <scope>NUCLEOTIDE SEQUENCE [LARGE SCALE GENOMIC DNA]</scope>
    <source>
        <strain evidence="1 2">R-49807</strain>
    </source>
</reference>
<sequence>MSHRFSALAAAVSLTKRSAVFGENAVMLMAAVHRHGCGLRGSNKPRSGAPLDGSGNITAAARIRRPSLCRQRSKPAVMQSVCRR</sequence>
<evidence type="ECO:0000313" key="2">
    <source>
        <dbReference type="Proteomes" id="UP000077734"/>
    </source>
</evidence>
<comment type="caution">
    <text evidence="1">The sequence shown here is derived from an EMBL/GenBank/DDBJ whole genome shotgun (WGS) entry which is preliminary data.</text>
</comment>
<accession>A0AA91DAY3</accession>
<evidence type="ECO:0000313" key="1">
    <source>
        <dbReference type="EMBL" id="OAI24130.1"/>
    </source>
</evidence>
<gene>
    <name evidence="1" type="ORF">A1356_16670</name>
</gene>
<dbReference type="AlphaFoldDB" id="A0AA91DAY3"/>
<organism evidence="1 2">
    <name type="scientific">Methylomonas koyamae</name>
    <dbReference type="NCBI Taxonomy" id="702114"/>
    <lineage>
        <taxon>Bacteria</taxon>
        <taxon>Pseudomonadati</taxon>
        <taxon>Pseudomonadota</taxon>
        <taxon>Gammaproteobacteria</taxon>
        <taxon>Methylococcales</taxon>
        <taxon>Methylococcaceae</taxon>
        <taxon>Methylomonas</taxon>
    </lineage>
</organism>
<dbReference type="Proteomes" id="UP000077734">
    <property type="component" value="Unassembled WGS sequence"/>
</dbReference>
<keyword evidence="2" id="KW-1185">Reference proteome</keyword>
<protein>
    <submittedName>
        <fullName evidence="1">Uncharacterized protein</fullName>
    </submittedName>
</protein>
<proteinExistence type="predicted"/>